<evidence type="ECO:0000256" key="4">
    <source>
        <dbReference type="ARBA" id="ARBA00022679"/>
    </source>
</evidence>
<keyword evidence="9" id="KW-0812">Transmembrane</keyword>
<evidence type="ECO:0000256" key="8">
    <source>
        <dbReference type="ARBA" id="ARBA00023012"/>
    </source>
</evidence>
<dbReference type="GO" id="GO:0016020">
    <property type="term" value="C:membrane"/>
    <property type="evidence" value="ECO:0007669"/>
    <property type="project" value="InterPro"/>
</dbReference>
<evidence type="ECO:0000313" key="12">
    <source>
        <dbReference type="Proteomes" id="UP000557772"/>
    </source>
</evidence>
<proteinExistence type="predicted"/>
<feature type="transmembrane region" description="Helical" evidence="9">
    <location>
        <begin position="95"/>
        <end position="123"/>
    </location>
</feature>
<dbReference type="EC" id="2.7.13.3" evidence="2"/>
<dbReference type="GO" id="GO:0000155">
    <property type="term" value="F:phosphorelay sensor kinase activity"/>
    <property type="evidence" value="ECO:0007669"/>
    <property type="project" value="InterPro"/>
</dbReference>
<keyword evidence="4" id="KW-0808">Transferase</keyword>
<name>A0A849AUG0_9MICO</name>
<comment type="caution">
    <text evidence="11">The sequence shown here is derived from an EMBL/GenBank/DDBJ whole genome shotgun (WGS) entry which is preliminary data.</text>
</comment>
<keyword evidence="5" id="KW-0547">Nucleotide-binding</keyword>
<feature type="transmembrane region" description="Helical" evidence="9">
    <location>
        <begin position="41"/>
        <end position="59"/>
    </location>
</feature>
<keyword evidence="12" id="KW-1185">Reference proteome</keyword>
<dbReference type="InterPro" id="IPR050482">
    <property type="entry name" value="Sensor_HK_TwoCompSys"/>
</dbReference>
<evidence type="ECO:0000256" key="5">
    <source>
        <dbReference type="ARBA" id="ARBA00022741"/>
    </source>
</evidence>
<comment type="catalytic activity">
    <reaction evidence="1">
        <text>ATP + protein L-histidine = ADP + protein N-phospho-L-histidine.</text>
        <dbReference type="EC" id="2.7.13.3"/>
    </reaction>
</comment>
<dbReference type="GO" id="GO:0046983">
    <property type="term" value="F:protein dimerization activity"/>
    <property type="evidence" value="ECO:0007669"/>
    <property type="project" value="InterPro"/>
</dbReference>
<evidence type="ECO:0000256" key="9">
    <source>
        <dbReference type="SAM" id="Phobius"/>
    </source>
</evidence>
<feature type="transmembrane region" description="Helical" evidence="9">
    <location>
        <begin position="7"/>
        <end position="29"/>
    </location>
</feature>
<evidence type="ECO:0000256" key="3">
    <source>
        <dbReference type="ARBA" id="ARBA00022553"/>
    </source>
</evidence>
<evidence type="ECO:0000256" key="6">
    <source>
        <dbReference type="ARBA" id="ARBA00022777"/>
    </source>
</evidence>
<feature type="transmembrane region" description="Helical" evidence="9">
    <location>
        <begin position="135"/>
        <end position="157"/>
    </location>
</feature>
<dbReference type="Proteomes" id="UP000557772">
    <property type="component" value="Unassembled WGS sequence"/>
</dbReference>
<dbReference type="InterPro" id="IPR011712">
    <property type="entry name" value="Sig_transdc_His_kin_sub3_dim/P"/>
</dbReference>
<dbReference type="PANTHER" id="PTHR24421:SF10">
    <property type="entry name" value="NITRATE_NITRITE SENSOR PROTEIN NARQ"/>
    <property type="match status" value="1"/>
</dbReference>
<sequence>MTRASRGAALLVLGAAGAALVGWLCWAFAYTIGRTSGGDRAMVVALAGLALAIAAVVLLSPPVRDAEVALARPLLGVQLPPVRDRRSWDSRWHGAAWALWVALVGAVAAVVLLSLVPLGVGLIVGGVQGDGVWRVPLGLVLVPAAFAVQTVFGLLLVRTAPRFLGPTAADRLAYAADREAELAQANALARELHDSVGHALTAVDVQAQAALLHRPAGPVGDALERIRATTERALGELDQLLGDLRGSADESAKSVVTEEDLRRLVAAVPGPVELTVRGDFAALPARVRRTAYRVVQEGLTNAAKHGTGPAQVRVEAGDGAGITVTNAIGEPSPGGGRGLPGLRERLRLVGGSLQAGDQEGQWVLTAVIPQ</sequence>
<keyword evidence="8" id="KW-0902">Two-component regulatory system</keyword>
<reference evidence="11 12" key="1">
    <citation type="submission" date="2020-05" db="EMBL/GenBank/DDBJ databases">
        <title>Flexivirga sp. ID2601S isolated from air conditioner.</title>
        <authorList>
            <person name="Kim D.H."/>
        </authorList>
    </citation>
    <scope>NUCLEOTIDE SEQUENCE [LARGE SCALE GENOMIC DNA]</scope>
    <source>
        <strain evidence="11 12">ID2601S</strain>
    </source>
</reference>
<evidence type="ECO:0000256" key="1">
    <source>
        <dbReference type="ARBA" id="ARBA00000085"/>
    </source>
</evidence>
<gene>
    <name evidence="11" type="ORF">HJ588_13815</name>
</gene>
<keyword evidence="3" id="KW-0597">Phosphoprotein</keyword>
<evidence type="ECO:0000313" key="11">
    <source>
        <dbReference type="EMBL" id="NNG40342.1"/>
    </source>
</evidence>
<dbReference type="InterPro" id="IPR036890">
    <property type="entry name" value="HATPase_C_sf"/>
</dbReference>
<feature type="domain" description="Signal transduction histidine kinase subgroup 3 dimerisation and phosphoacceptor" evidence="10">
    <location>
        <begin position="187"/>
        <end position="247"/>
    </location>
</feature>
<dbReference type="Pfam" id="PF07730">
    <property type="entry name" value="HisKA_3"/>
    <property type="match status" value="1"/>
</dbReference>
<keyword evidence="9" id="KW-1133">Transmembrane helix</keyword>
<evidence type="ECO:0000256" key="2">
    <source>
        <dbReference type="ARBA" id="ARBA00012438"/>
    </source>
</evidence>
<keyword evidence="9" id="KW-0472">Membrane</keyword>
<keyword evidence="6 11" id="KW-0418">Kinase</keyword>
<dbReference type="PANTHER" id="PTHR24421">
    <property type="entry name" value="NITRATE/NITRITE SENSOR PROTEIN NARX-RELATED"/>
    <property type="match status" value="1"/>
</dbReference>
<dbReference type="AlphaFoldDB" id="A0A849AUG0"/>
<dbReference type="RefSeq" id="WP_171156517.1">
    <property type="nucleotide sequence ID" value="NZ_JABENB010000002.1"/>
</dbReference>
<dbReference type="Gene3D" id="3.30.565.10">
    <property type="entry name" value="Histidine kinase-like ATPase, C-terminal domain"/>
    <property type="match status" value="1"/>
</dbReference>
<dbReference type="EMBL" id="JABENB010000002">
    <property type="protein sequence ID" value="NNG40342.1"/>
    <property type="molecule type" value="Genomic_DNA"/>
</dbReference>
<dbReference type="GO" id="GO:0005524">
    <property type="term" value="F:ATP binding"/>
    <property type="evidence" value="ECO:0007669"/>
    <property type="project" value="UniProtKB-KW"/>
</dbReference>
<evidence type="ECO:0000259" key="10">
    <source>
        <dbReference type="Pfam" id="PF07730"/>
    </source>
</evidence>
<keyword evidence="7" id="KW-0067">ATP-binding</keyword>
<dbReference type="Gene3D" id="1.20.5.1930">
    <property type="match status" value="1"/>
</dbReference>
<dbReference type="SUPFAM" id="SSF55874">
    <property type="entry name" value="ATPase domain of HSP90 chaperone/DNA topoisomerase II/histidine kinase"/>
    <property type="match status" value="1"/>
</dbReference>
<accession>A0A849AUG0</accession>
<organism evidence="11 12">
    <name type="scientific">Flexivirga aerilata</name>
    <dbReference type="NCBI Taxonomy" id="1656889"/>
    <lineage>
        <taxon>Bacteria</taxon>
        <taxon>Bacillati</taxon>
        <taxon>Actinomycetota</taxon>
        <taxon>Actinomycetes</taxon>
        <taxon>Micrococcales</taxon>
        <taxon>Dermacoccaceae</taxon>
        <taxon>Flexivirga</taxon>
    </lineage>
</organism>
<protein>
    <recommendedName>
        <fullName evidence="2">histidine kinase</fullName>
        <ecNumber evidence="2">2.7.13.3</ecNumber>
    </recommendedName>
</protein>
<evidence type="ECO:0000256" key="7">
    <source>
        <dbReference type="ARBA" id="ARBA00022840"/>
    </source>
</evidence>